<dbReference type="Pfam" id="PF13456">
    <property type="entry name" value="RVT_3"/>
    <property type="match status" value="1"/>
</dbReference>
<dbReference type="GO" id="GO:0004523">
    <property type="term" value="F:RNA-DNA hybrid ribonuclease activity"/>
    <property type="evidence" value="ECO:0007669"/>
    <property type="project" value="InterPro"/>
</dbReference>
<protein>
    <recommendedName>
        <fullName evidence="2">RNase H type-1 domain-containing protein</fullName>
    </recommendedName>
</protein>
<dbReference type="AlphaFoldDB" id="A0A9D3W8L3"/>
<comment type="caution">
    <text evidence="3">The sequence shown here is derived from an EMBL/GenBank/DDBJ whole genome shotgun (WGS) entry which is preliminary data.</text>
</comment>
<keyword evidence="1" id="KW-0732">Signal</keyword>
<feature type="domain" description="RNase H type-1" evidence="2">
    <location>
        <begin position="119"/>
        <end position="213"/>
    </location>
</feature>
<dbReference type="CDD" id="cd06222">
    <property type="entry name" value="RNase_H_like"/>
    <property type="match status" value="1"/>
</dbReference>
<evidence type="ECO:0000259" key="2">
    <source>
        <dbReference type="Pfam" id="PF13456"/>
    </source>
</evidence>
<organism evidence="3 4">
    <name type="scientific">Gossypium stocksii</name>
    <dbReference type="NCBI Taxonomy" id="47602"/>
    <lineage>
        <taxon>Eukaryota</taxon>
        <taxon>Viridiplantae</taxon>
        <taxon>Streptophyta</taxon>
        <taxon>Embryophyta</taxon>
        <taxon>Tracheophyta</taxon>
        <taxon>Spermatophyta</taxon>
        <taxon>Magnoliopsida</taxon>
        <taxon>eudicotyledons</taxon>
        <taxon>Gunneridae</taxon>
        <taxon>Pentapetalae</taxon>
        <taxon>rosids</taxon>
        <taxon>malvids</taxon>
        <taxon>Malvales</taxon>
        <taxon>Malvaceae</taxon>
        <taxon>Malvoideae</taxon>
        <taxon>Gossypium</taxon>
    </lineage>
</organism>
<dbReference type="PANTHER" id="PTHR47723:SF13">
    <property type="entry name" value="PUTATIVE-RELATED"/>
    <property type="match status" value="1"/>
</dbReference>
<dbReference type="InterPro" id="IPR002156">
    <property type="entry name" value="RNaseH_domain"/>
</dbReference>
<dbReference type="GO" id="GO:0003676">
    <property type="term" value="F:nucleic acid binding"/>
    <property type="evidence" value="ECO:0007669"/>
    <property type="project" value="InterPro"/>
</dbReference>
<proteinExistence type="predicted"/>
<feature type="signal peptide" evidence="1">
    <location>
        <begin position="1"/>
        <end position="21"/>
    </location>
</feature>
<evidence type="ECO:0000313" key="3">
    <source>
        <dbReference type="EMBL" id="KAH1114791.1"/>
    </source>
</evidence>
<dbReference type="Proteomes" id="UP000828251">
    <property type="component" value="Unassembled WGS sequence"/>
</dbReference>
<feature type="chain" id="PRO_5038866848" description="RNase H type-1 domain-containing protein" evidence="1">
    <location>
        <begin position="22"/>
        <end position="223"/>
    </location>
</feature>
<sequence>MLVKTAYPLTYLLILLAFCTALPHDMGKSFLRKLCWAPPLRESLPWQVPINSLVVTWKSRMMKTRGCGTLFERGCAGEKACSLGCDADKEVAGATKKIPLPICVPISWKPPAVDSLELNTDSSSIGNPGIGGAETIIRDHNGSWIIGSHCHFPFATNIETELWAVRDRLTLARRLDLRHLDIEVDATLIIHFMSNNSFSNPTLFPLIDKYDTWHVKLGSKAGI</sequence>
<evidence type="ECO:0000313" key="4">
    <source>
        <dbReference type="Proteomes" id="UP000828251"/>
    </source>
</evidence>
<dbReference type="Gene3D" id="3.30.420.10">
    <property type="entry name" value="Ribonuclease H-like superfamily/Ribonuclease H"/>
    <property type="match status" value="1"/>
</dbReference>
<dbReference type="EMBL" id="JAIQCV010000003">
    <property type="protein sequence ID" value="KAH1114791.1"/>
    <property type="molecule type" value="Genomic_DNA"/>
</dbReference>
<evidence type="ECO:0000256" key="1">
    <source>
        <dbReference type="SAM" id="SignalP"/>
    </source>
</evidence>
<dbReference type="InterPro" id="IPR012337">
    <property type="entry name" value="RNaseH-like_sf"/>
</dbReference>
<keyword evidence="4" id="KW-1185">Reference proteome</keyword>
<dbReference type="InterPro" id="IPR036397">
    <property type="entry name" value="RNaseH_sf"/>
</dbReference>
<accession>A0A9D3W8L3</accession>
<dbReference type="InterPro" id="IPR053151">
    <property type="entry name" value="RNase_H-like"/>
</dbReference>
<dbReference type="PANTHER" id="PTHR47723">
    <property type="entry name" value="OS05G0353850 PROTEIN"/>
    <property type="match status" value="1"/>
</dbReference>
<reference evidence="3 4" key="1">
    <citation type="journal article" date="2021" name="Plant Biotechnol. J.">
        <title>Multi-omics assisted identification of the key and species-specific regulatory components of drought-tolerant mechanisms in Gossypium stocksii.</title>
        <authorList>
            <person name="Yu D."/>
            <person name="Ke L."/>
            <person name="Zhang D."/>
            <person name="Wu Y."/>
            <person name="Sun Y."/>
            <person name="Mei J."/>
            <person name="Sun J."/>
            <person name="Sun Y."/>
        </authorList>
    </citation>
    <scope>NUCLEOTIDE SEQUENCE [LARGE SCALE GENOMIC DNA]</scope>
    <source>
        <strain evidence="4">cv. E1</strain>
        <tissue evidence="3">Leaf</tissue>
    </source>
</reference>
<dbReference type="OrthoDB" id="10451333at2759"/>
<name>A0A9D3W8L3_9ROSI</name>
<gene>
    <name evidence="3" type="ORF">J1N35_008169</name>
</gene>
<dbReference type="SUPFAM" id="SSF53098">
    <property type="entry name" value="Ribonuclease H-like"/>
    <property type="match status" value="1"/>
</dbReference>
<dbReference type="InterPro" id="IPR044730">
    <property type="entry name" value="RNase_H-like_dom_plant"/>
</dbReference>